<evidence type="ECO:0000256" key="9">
    <source>
        <dbReference type="ARBA" id="ARBA00022989"/>
    </source>
</evidence>
<evidence type="ECO:0000259" key="18">
    <source>
        <dbReference type="SMART" id="SM00900"/>
    </source>
</evidence>
<comment type="caution">
    <text evidence="16">Lacks conserved residue(s) required for the propagation of feature annotation.</text>
</comment>
<keyword evidence="1 16" id="KW-0813">Transport</keyword>
<evidence type="ECO:0000256" key="3">
    <source>
        <dbReference type="ARBA" id="ARBA00022519"/>
    </source>
</evidence>
<dbReference type="NCBIfam" id="NF003749">
    <property type="entry name" value="PRK05346.1-5"/>
    <property type="match status" value="1"/>
</dbReference>
<comment type="caution">
    <text evidence="19">The sequence shown here is derived from an EMBL/GenBank/DDBJ whole genome shotgun (WGS) entry which is preliminary data.</text>
</comment>
<keyword evidence="14 16" id="KW-0472">Membrane</keyword>
<dbReference type="PANTHER" id="PTHR37838:SF1">
    <property type="entry name" value="NA(+)-TRANSLOCATING NADH-QUINONE REDUCTASE SUBUNIT C"/>
    <property type="match status" value="1"/>
</dbReference>
<dbReference type="GO" id="GO:0016655">
    <property type="term" value="F:oxidoreductase activity, acting on NAD(P)H, quinone or similar compound as acceptor"/>
    <property type="evidence" value="ECO:0007669"/>
    <property type="project" value="UniProtKB-UniRule"/>
</dbReference>
<keyword evidence="13 16" id="KW-0830">Ubiquinone</keyword>
<comment type="catalytic activity">
    <reaction evidence="16 17">
        <text>a ubiquinone + n Na(+)(in) + NADH + H(+) = a ubiquinol + n Na(+)(out) + NAD(+)</text>
        <dbReference type="Rhea" id="RHEA:47748"/>
        <dbReference type="Rhea" id="RHEA-COMP:9565"/>
        <dbReference type="Rhea" id="RHEA-COMP:9566"/>
        <dbReference type="ChEBI" id="CHEBI:15378"/>
        <dbReference type="ChEBI" id="CHEBI:16389"/>
        <dbReference type="ChEBI" id="CHEBI:17976"/>
        <dbReference type="ChEBI" id="CHEBI:29101"/>
        <dbReference type="ChEBI" id="CHEBI:57540"/>
        <dbReference type="ChEBI" id="CHEBI:57945"/>
        <dbReference type="EC" id="7.2.1.1"/>
    </reaction>
</comment>
<accession>A0A4Y8UMV3</accession>
<dbReference type="InterPro" id="IPR007329">
    <property type="entry name" value="FMN-bd"/>
</dbReference>
<dbReference type="PANTHER" id="PTHR37838">
    <property type="entry name" value="NA(+)-TRANSLOCATING NADH-QUINONE REDUCTASE SUBUNIT C"/>
    <property type="match status" value="1"/>
</dbReference>
<organism evidence="19 20">
    <name type="scientific">Gammaproteobacteria bacterium LSUCC0057</name>
    <dbReference type="NCBI Taxonomy" id="2559237"/>
    <lineage>
        <taxon>Bacteria</taxon>
        <taxon>Pseudomonadati</taxon>
        <taxon>Pseudomonadota</taxon>
        <taxon>Gammaproteobacteria</taxon>
        <taxon>Cellvibrionales</taxon>
        <taxon>Porticoccaceae</taxon>
        <taxon>SAR92 clade</taxon>
    </lineage>
</organism>
<dbReference type="AlphaFoldDB" id="A0A4Y8UMV3"/>
<dbReference type="PIRSF" id="PIRSF009437">
    <property type="entry name" value="NQR-1_subunit_C"/>
    <property type="match status" value="1"/>
</dbReference>
<feature type="modified residue" description="FMN phosphoryl threonine" evidence="16">
    <location>
        <position position="225"/>
    </location>
</feature>
<evidence type="ECO:0000256" key="7">
    <source>
        <dbReference type="ARBA" id="ARBA00022692"/>
    </source>
</evidence>
<protein>
    <recommendedName>
        <fullName evidence="16 17">Na(+)-translocating NADH-quinone reductase subunit C</fullName>
        <shortName evidence="16 17">Na(+)-NQR subunit C</shortName>
        <shortName evidence="16 17">Na(+)-translocating NQR subunit C</shortName>
        <ecNumber evidence="16 17">7.2.1.1</ecNumber>
    </recommendedName>
    <alternativeName>
        <fullName evidence="16 17">NQR complex subunit C</fullName>
    </alternativeName>
    <alternativeName>
        <fullName evidence="16 17">NQR-1 subunit C</fullName>
    </alternativeName>
</protein>
<keyword evidence="10 16" id="KW-0520">NAD</keyword>
<dbReference type="GO" id="GO:0006814">
    <property type="term" value="P:sodium ion transport"/>
    <property type="evidence" value="ECO:0007669"/>
    <property type="project" value="UniProtKB-UniRule"/>
</dbReference>
<keyword evidence="8 16" id="KW-1278">Translocase</keyword>
<name>A0A4Y8UMV3_9GAMM</name>
<keyword evidence="4 16" id="KW-0597">Phosphoprotein</keyword>
<dbReference type="OrthoDB" id="9786835at2"/>
<keyword evidence="15 16" id="KW-0739">Sodium transport</keyword>
<dbReference type="Proteomes" id="UP000298133">
    <property type="component" value="Unassembled WGS sequence"/>
</dbReference>
<evidence type="ECO:0000256" key="17">
    <source>
        <dbReference type="PIRNR" id="PIRNR009437"/>
    </source>
</evidence>
<gene>
    <name evidence="16" type="primary">nqrC</name>
    <name evidence="19" type="ORF">E3W66_04245</name>
</gene>
<evidence type="ECO:0000256" key="11">
    <source>
        <dbReference type="ARBA" id="ARBA00023053"/>
    </source>
</evidence>
<sequence length="256" mass="27449">MSKDTVGKTFTVAAVLCVVCAVVVATAAVSLRPQQQLNKELDLKSNILASAGLLQAGVPIEKQFEAVTVKVVDMATGKFTDAVDPQSYNQRKASKDPAQSQALSGDEDIAKIKRRANYATVYLIETDSGIDKVILPVKGYGLWSTMYGFVALEADLATVAGIGFYEHAETPGLGGEIDNPSWKASWQGKRAYDSDGQLALKVIKGRVDTEREGANYQIDGLAGATLTTRGVDNLIRYWLGESGFAGFINHLKQGEA</sequence>
<evidence type="ECO:0000256" key="12">
    <source>
        <dbReference type="ARBA" id="ARBA00023065"/>
    </source>
</evidence>
<evidence type="ECO:0000256" key="8">
    <source>
        <dbReference type="ARBA" id="ARBA00022967"/>
    </source>
</evidence>
<evidence type="ECO:0000256" key="14">
    <source>
        <dbReference type="ARBA" id="ARBA00023136"/>
    </source>
</evidence>
<evidence type="ECO:0000256" key="5">
    <source>
        <dbReference type="ARBA" id="ARBA00022630"/>
    </source>
</evidence>
<dbReference type="GO" id="GO:0010181">
    <property type="term" value="F:FMN binding"/>
    <property type="evidence" value="ECO:0007669"/>
    <property type="project" value="UniProtKB-UniRule"/>
</dbReference>
<dbReference type="EMBL" id="SPIA01000001">
    <property type="protein sequence ID" value="TFH69147.1"/>
    <property type="molecule type" value="Genomic_DNA"/>
</dbReference>
<evidence type="ECO:0000256" key="2">
    <source>
        <dbReference type="ARBA" id="ARBA00022475"/>
    </source>
</evidence>
<dbReference type="EC" id="7.2.1.1" evidence="16 17"/>
<dbReference type="Pfam" id="PF04205">
    <property type="entry name" value="FMN_bind"/>
    <property type="match status" value="1"/>
</dbReference>
<evidence type="ECO:0000256" key="1">
    <source>
        <dbReference type="ARBA" id="ARBA00022448"/>
    </source>
</evidence>
<reference evidence="19 20" key="1">
    <citation type="submission" date="2019-03" db="EMBL/GenBank/DDBJ databases">
        <title>Draft genome of Gammaproteobacteria bacterium LSUCC0057, a member of the SAR92 clade.</title>
        <authorList>
            <person name="Lanclos V.C."/>
            <person name="Doiron C."/>
            <person name="Henson M.W."/>
            <person name="Thrash J.C."/>
        </authorList>
    </citation>
    <scope>NUCLEOTIDE SEQUENCE [LARGE SCALE GENOMIC DNA]</scope>
    <source>
        <strain evidence="19 20">LSUCC0057</strain>
    </source>
</reference>
<evidence type="ECO:0000256" key="10">
    <source>
        <dbReference type="ARBA" id="ARBA00023027"/>
    </source>
</evidence>
<comment type="subunit">
    <text evidence="16 17">Composed of six subunits; NqrA, NqrB, NqrC, NqrD, NqrE and NqrF.</text>
</comment>
<evidence type="ECO:0000256" key="6">
    <source>
        <dbReference type="ARBA" id="ARBA00022643"/>
    </source>
</evidence>
<comment type="similarity">
    <text evidence="16 17">Belongs to the NqrC family.</text>
</comment>
<keyword evidence="12 16" id="KW-0406">Ion transport</keyword>
<evidence type="ECO:0000256" key="15">
    <source>
        <dbReference type="ARBA" id="ARBA00023201"/>
    </source>
</evidence>
<comment type="subcellular location">
    <subcellularLocation>
        <location evidence="16">Cell membrane</location>
        <topology evidence="16">Single-pass membrane protein</topology>
    </subcellularLocation>
</comment>
<dbReference type="NCBIfam" id="TIGR01938">
    <property type="entry name" value="nqrC"/>
    <property type="match status" value="1"/>
</dbReference>
<keyword evidence="20" id="KW-1185">Reference proteome</keyword>
<keyword evidence="2 16" id="KW-1003">Cell membrane</keyword>
<keyword evidence="7 16" id="KW-0812">Transmembrane</keyword>
<dbReference type="HAMAP" id="MF_00427">
    <property type="entry name" value="NqrC"/>
    <property type="match status" value="1"/>
</dbReference>
<proteinExistence type="inferred from homology"/>
<evidence type="ECO:0000256" key="13">
    <source>
        <dbReference type="ARBA" id="ARBA00023075"/>
    </source>
</evidence>
<keyword evidence="6 16" id="KW-0288">FMN</keyword>
<feature type="domain" description="FMN-binding" evidence="18">
    <location>
        <begin position="141"/>
        <end position="242"/>
    </location>
</feature>
<dbReference type="InterPro" id="IPR010204">
    <property type="entry name" value="NqrC"/>
</dbReference>
<evidence type="ECO:0000313" key="19">
    <source>
        <dbReference type="EMBL" id="TFH69147.1"/>
    </source>
</evidence>
<keyword evidence="5 16" id="KW-0285">Flavoprotein</keyword>
<dbReference type="SMART" id="SM00900">
    <property type="entry name" value="FMN_bind"/>
    <property type="match status" value="1"/>
</dbReference>
<dbReference type="GO" id="GO:0005886">
    <property type="term" value="C:plasma membrane"/>
    <property type="evidence" value="ECO:0007669"/>
    <property type="project" value="UniProtKB-SubCell"/>
</dbReference>
<comment type="cofactor">
    <cofactor evidence="16 17">
        <name>FMN</name>
        <dbReference type="ChEBI" id="CHEBI:58210"/>
    </cofactor>
</comment>
<evidence type="ECO:0000256" key="4">
    <source>
        <dbReference type="ARBA" id="ARBA00022553"/>
    </source>
</evidence>
<keyword evidence="3" id="KW-0997">Cell inner membrane</keyword>
<keyword evidence="11 16" id="KW-0915">Sodium</keyword>
<evidence type="ECO:0000313" key="20">
    <source>
        <dbReference type="Proteomes" id="UP000298133"/>
    </source>
</evidence>
<keyword evidence="9 16" id="KW-1133">Transmembrane helix</keyword>
<comment type="function">
    <text evidence="16">NQR complex catalyzes the reduction of ubiquinone-1 to ubiquinol by two successive reactions, coupled with the transport of Na(+) ions from the cytoplasm to the periplasm. NqrA to NqrE are probably involved in the second step, the conversion of ubisemiquinone to ubiquinol.</text>
</comment>
<evidence type="ECO:0000256" key="16">
    <source>
        <dbReference type="HAMAP-Rule" id="MF_00427"/>
    </source>
</evidence>